<dbReference type="HAMAP" id="MF_00274">
    <property type="entry name" value="DNA_YbaB_EbfC"/>
    <property type="match status" value="1"/>
</dbReference>
<dbReference type="GO" id="GO:0005829">
    <property type="term" value="C:cytosol"/>
    <property type="evidence" value="ECO:0007669"/>
    <property type="project" value="TreeGrafter"/>
</dbReference>
<comment type="similarity">
    <text evidence="2">Belongs to the YbaB/EbfC family.</text>
</comment>
<feature type="coiled-coil region" evidence="3">
    <location>
        <begin position="10"/>
        <end position="37"/>
    </location>
</feature>
<evidence type="ECO:0000256" key="4">
    <source>
        <dbReference type="SAM" id="MobiDB-lite"/>
    </source>
</evidence>
<dbReference type="InterPro" id="IPR004401">
    <property type="entry name" value="YbaB/EbfC"/>
</dbReference>
<dbReference type="Pfam" id="PF02575">
    <property type="entry name" value="YbaB_DNA_bd"/>
    <property type="match status" value="1"/>
</dbReference>
<dbReference type="EMBL" id="CADCVU010000012">
    <property type="protein sequence ID" value="CAA9480379.1"/>
    <property type="molecule type" value="Genomic_DNA"/>
</dbReference>
<dbReference type="PANTHER" id="PTHR33449:SF1">
    <property type="entry name" value="NUCLEOID-ASSOCIATED PROTEIN YBAB"/>
    <property type="match status" value="1"/>
</dbReference>
<comment type="subcellular location">
    <subcellularLocation>
        <location evidence="2">Cytoplasm</location>
        <location evidence="2">Nucleoid</location>
    </subcellularLocation>
</comment>
<name>A0A6J4RSB7_9ACTN</name>
<feature type="region of interest" description="Disordered" evidence="4">
    <location>
        <begin position="97"/>
        <end position="117"/>
    </location>
</feature>
<keyword evidence="1 2" id="KW-0238">DNA-binding</keyword>
<accession>A0A6J4RSB7</accession>
<dbReference type="SUPFAM" id="SSF82607">
    <property type="entry name" value="YbaB-like"/>
    <property type="match status" value="1"/>
</dbReference>
<organism evidence="5">
    <name type="scientific">uncultured Solirubrobacterales bacterium</name>
    <dbReference type="NCBI Taxonomy" id="768556"/>
    <lineage>
        <taxon>Bacteria</taxon>
        <taxon>Bacillati</taxon>
        <taxon>Actinomycetota</taxon>
        <taxon>Thermoleophilia</taxon>
        <taxon>Solirubrobacterales</taxon>
        <taxon>environmental samples</taxon>
    </lineage>
</organism>
<evidence type="ECO:0000256" key="3">
    <source>
        <dbReference type="SAM" id="Coils"/>
    </source>
</evidence>
<dbReference type="InterPro" id="IPR036894">
    <property type="entry name" value="YbaB-like_sf"/>
</dbReference>
<dbReference type="GO" id="GO:0043590">
    <property type="term" value="C:bacterial nucleoid"/>
    <property type="evidence" value="ECO:0007669"/>
    <property type="project" value="UniProtKB-UniRule"/>
</dbReference>
<gene>
    <name evidence="5" type="ORF">AVDCRST_MAG45-123</name>
</gene>
<evidence type="ECO:0000256" key="2">
    <source>
        <dbReference type="HAMAP-Rule" id="MF_00274"/>
    </source>
</evidence>
<sequence>MPKPPQQPNLNQIMQQAQQMQAEMAKAQEELKSEVVEASAGGGTVTVKVTGDLELREVRIDPDAVDPEDVELLQDMVLAAVNEALRSAQELASSRLGAATGGLGGAGGLGGLGGLGL</sequence>
<dbReference type="PANTHER" id="PTHR33449">
    <property type="entry name" value="NUCLEOID-ASSOCIATED PROTEIN YBAB"/>
    <property type="match status" value="1"/>
</dbReference>
<keyword evidence="2" id="KW-0963">Cytoplasm</keyword>
<dbReference type="NCBIfam" id="TIGR00103">
    <property type="entry name" value="DNA_YbaB_EbfC"/>
    <property type="match status" value="1"/>
</dbReference>
<feature type="compositionally biased region" description="Gly residues" evidence="4">
    <location>
        <begin position="99"/>
        <end position="117"/>
    </location>
</feature>
<dbReference type="Gene3D" id="3.30.1310.10">
    <property type="entry name" value="Nucleoid-associated protein YbaB-like domain"/>
    <property type="match status" value="1"/>
</dbReference>
<keyword evidence="3" id="KW-0175">Coiled coil</keyword>
<comment type="function">
    <text evidence="2">Binds to DNA and alters its conformation. May be involved in regulation of gene expression, nucleoid organization and DNA protection.</text>
</comment>
<evidence type="ECO:0000313" key="5">
    <source>
        <dbReference type="EMBL" id="CAA9480379.1"/>
    </source>
</evidence>
<protein>
    <recommendedName>
        <fullName evidence="2">Nucleoid-associated protein AVDCRST_MAG45-123</fullName>
    </recommendedName>
</protein>
<evidence type="ECO:0000256" key="1">
    <source>
        <dbReference type="ARBA" id="ARBA00023125"/>
    </source>
</evidence>
<comment type="subunit">
    <text evidence="2">Homodimer.</text>
</comment>
<dbReference type="AlphaFoldDB" id="A0A6J4RSB7"/>
<reference evidence="5" key="1">
    <citation type="submission" date="2020-02" db="EMBL/GenBank/DDBJ databases">
        <authorList>
            <person name="Meier V. D."/>
        </authorList>
    </citation>
    <scope>NUCLEOTIDE SEQUENCE</scope>
    <source>
        <strain evidence="5">AVDCRST_MAG45</strain>
    </source>
</reference>
<dbReference type="GO" id="GO:0003677">
    <property type="term" value="F:DNA binding"/>
    <property type="evidence" value="ECO:0007669"/>
    <property type="project" value="UniProtKB-UniRule"/>
</dbReference>
<dbReference type="PIRSF" id="PIRSF004555">
    <property type="entry name" value="UCP004555"/>
    <property type="match status" value="1"/>
</dbReference>
<proteinExistence type="inferred from homology"/>